<dbReference type="AlphaFoldDB" id="A0A6J4PTT2"/>
<name>A0A6J4PTT2_9ACTN</name>
<dbReference type="EMBL" id="CADCVD010000011">
    <property type="protein sequence ID" value="CAA9425176.1"/>
    <property type="molecule type" value="Genomic_DNA"/>
</dbReference>
<organism evidence="1">
    <name type="scientific">uncultured Rubrobacteraceae bacterium</name>
    <dbReference type="NCBI Taxonomy" id="349277"/>
    <lineage>
        <taxon>Bacteria</taxon>
        <taxon>Bacillati</taxon>
        <taxon>Actinomycetota</taxon>
        <taxon>Rubrobacteria</taxon>
        <taxon>Rubrobacterales</taxon>
        <taxon>Rubrobacteraceae</taxon>
        <taxon>environmental samples</taxon>
    </lineage>
</organism>
<protein>
    <recommendedName>
        <fullName evidence="2">Methyltransferase type 12</fullName>
    </recommendedName>
</protein>
<evidence type="ECO:0000313" key="1">
    <source>
        <dbReference type="EMBL" id="CAA9425176.1"/>
    </source>
</evidence>
<sequence>MNNGDTLHEKSGKANFDLIYDLEDPREYFNVLREFDYCIPRHGQRLFSSLIEARRQEAEERPLRIVDICCSYGVNAALLKYETTLDDLYDRYGSENLATLSSEELAEADAAFYGERRREEAPEVVGLDVAGNAVSYGIHSGILDAGFAENLEGKEPSDALCQAVSEVDLLSVTGGVGYISELTFQHLLDCVSGDRMPWVAVFALRWVSYEEISEALSAYGLVTEKLEGHTFTQRRFIDSEEREYVLEELSRMGVETTGKEDEGWYHANFYLSRPAAEAKVPVEKLLGL</sequence>
<reference evidence="1" key="1">
    <citation type="submission" date="2020-02" db="EMBL/GenBank/DDBJ databases">
        <authorList>
            <person name="Meier V. D."/>
        </authorList>
    </citation>
    <scope>NUCLEOTIDE SEQUENCE</scope>
    <source>
        <strain evidence="1">AVDCRST_MAG37</strain>
    </source>
</reference>
<gene>
    <name evidence="1" type="ORF">AVDCRST_MAG37-205</name>
</gene>
<evidence type="ECO:0008006" key="2">
    <source>
        <dbReference type="Google" id="ProtNLM"/>
    </source>
</evidence>
<proteinExistence type="predicted"/>
<accession>A0A6J4PTT2</accession>